<name>A0A5M9GK70_9SPHI</name>
<dbReference type="RefSeq" id="WP_141814217.1">
    <property type="nucleotide sequence ID" value="NZ_VFPL01000001.1"/>
</dbReference>
<reference evidence="1 2" key="1">
    <citation type="submission" date="2019-09" db="EMBL/GenBank/DDBJ databases">
        <title>Pararcticibacter amylolyticus gen. nov., sp. nov., isolated from a rottenly hemp rope, and reclassification of Pedobacter tournemirensis as Pararcticibacter tournemirensis comb. nov.</title>
        <authorList>
            <person name="Cai Y."/>
        </authorList>
    </citation>
    <scope>NUCLEOTIDE SEQUENCE [LARGE SCALE GENOMIC DNA]</scope>
    <source>
        <strain evidence="1 2">TF5-37.2-LB10</strain>
    </source>
</reference>
<dbReference type="AlphaFoldDB" id="A0A5M9GK70"/>
<evidence type="ECO:0000313" key="1">
    <source>
        <dbReference type="EMBL" id="KAA8474171.1"/>
    </source>
</evidence>
<gene>
    <name evidence="1" type="ORF">F1649_22335</name>
</gene>
<sequence length="87" mass="9753">MATYGVFIIESLRSGDGFDRDVLHQIFTFSLIEKIGQQLNLLPEKIWTVQTGVIGRTKRAILQATKAGTAKGMVKELRRGKVIRHLS</sequence>
<evidence type="ECO:0000313" key="2">
    <source>
        <dbReference type="Proteomes" id="UP000322918"/>
    </source>
</evidence>
<protein>
    <submittedName>
        <fullName evidence="1">Uncharacterized protein</fullName>
    </submittedName>
</protein>
<keyword evidence="2" id="KW-1185">Reference proteome</keyword>
<proteinExistence type="predicted"/>
<accession>A0A5M9GK70</accession>
<organism evidence="1 2">
    <name type="scientific">Arcticibacter tournemirensis</name>
    <dbReference type="NCBI Taxonomy" id="699437"/>
    <lineage>
        <taxon>Bacteria</taxon>
        <taxon>Pseudomonadati</taxon>
        <taxon>Bacteroidota</taxon>
        <taxon>Sphingobacteriia</taxon>
        <taxon>Sphingobacteriales</taxon>
        <taxon>Sphingobacteriaceae</taxon>
        <taxon>Arcticibacter</taxon>
    </lineage>
</organism>
<comment type="caution">
    <text evidence="1">The sequence shown here is derived from an EMBL/GenBank/DDBJ whole genome shotgun (WGS) entry which is preliminary data.</text>
</comment>
<dbReference type="EMBL" id="VWNE01000065">
    <property type="protein sequence ID" value="KAA8474171.1"/>
    <property type="molecule type" value="Genomic_DNA"/>
</dbReference>
<dbReference type="Proteomes" id="UP000322918">
    <property type="component" value="Unassembled WGS sequence"/>
</dbReference>